<dbReference type="Proteomes" id="UP001528823">
    <property type="component" value="Unassembled WGS sequence"/>
</dbReference>
<keyword evidence="3" id="KW-0732">Signal</keyword>
<feature type="domain" description="Periplasmic binding protein" evidence="4">
    <location>
        <begin position="44"/>
        <end position="308"/>
    </location>
</feature>
<evidence type="ECO:0000259" key="4">
    <source>
        <dbReference type="Pfam" id="PF13407"/>
    </source>
</evidence>
<dbReference type="EMBL" id="JAPMOU010000029">
    <property type="protein sequence ID" value="MDE1464117.1"/>
    <property type="molecule type" value="Genomic_DNA"/>
</dbReference>
<dbReference type="InterPro" id="IPR028082">
    <property type="entry name" value="Peripla_BP_I"/>
</dbReference>
<name>A0ABT5UCS1_9GAMM</name>
<keyword evidence="6" id="KW-1185">Reference proteome</keyword>
<comment type="similarity">
    <text evidence="2">Belongs to the bacterial solute-binding protein 2 family.</text>
</comment>
<reference evidence="5 6" key="1">
    <citation type="submission" date="2022-11" db="EMBL/GenBank/DDBJ databases">
        <title>Spartinivicinus poritis sp. nov., isolated from scleractinian coral Porites lutea.</title>
        <authorList>
            <person name="Zhang G."/>
            <person name="Cai L."/>
            <person name="Wei Q."/>
        </authorList>
    </citation>
    <scope>NUCLEOTIDE SEQUENCE [LARGE SCALE GENOMIC DNA]</scope>
    <source>
        <strain evidence="5 6">A2-2</strain>
    </source>
</reference>
<dbReference type="PANTHER" id="PTHR46847:SF2">
    <property type="entry name" value="ABC TRANSPORTER SUGAR-BINDING PROTEIN"/>
    <property type="match status" value="1"/>
</dbReference>
<comment type="caution">
    <text evidence="5">The sequence shown here is derived from an EMBL/GenBank/DDBJ whole genome shotgun (WGS) entry which is preliminary data.</text>
</comment>
<comment type="subcellular location">
    <subcellularLocation>
        <location evidence="1">Cell envelope</location>
    </subcellularLocation>
</comment>
<dbReference type="RefSeq" id="WP_274690448.1">
    <property type="nucleotide sequence ID" value="NZ_JAPMOU010000029.1"/>
</dbReference>
<evidence type="ECO:0000256" key="2">
    <source>
        <dbReference type="ARBA" id="ARBA00007639"/>
    </source>
</evidence>
<dbReference type="CDD" id="cd06324">
    <property type="entry name" value="PBP1_ABC_sugar_binding-like"/>
    <property type="match status" value="1"/>
</dbReference>
<dbReference type="PANTHER" id="PTHR46847">
    <property type="entry name" value="D-ALLOSE-BINDING PERIPLASMIC PROTEIN-RELATED"/>
    <property type="match status" value="1"/>
</dbReference>
<evidence type="ECO:0000313" key="6">
    <source>
        <dbReference type="Proteomes" id="UP001528823"/>
    </source>
</evidence>
<sequence>MNACRSKVRRILSILIVLFSLSVLAKERPSVVFVNPGVSTATHHTGGFWFNVASFMQAAADDLNIDLEVLYAERNHIALHRLVSEVSSRSNKPDYLLVVNEKLQGLKQLKIALAANIKTFMVLNTLSPDEVLRFGGPRDKHPNWIGSLVPDNYFAGKQIARAVIQAAQKLEINAGRKVEIIGLAGDFATPASLQRTQALEDAVLDHPNIELKQIFTARWSRRESKEITFRAFARYPNISAIWAANDPIALGAMEAAIESSKIPGKKVIIGGLNWDKPALDKIQDGSLLISMGGHFMVGGWAIVMLYDYHHGHDFGPENPQVKMRIFDKIEQKNVGKYLNHFSNKDWGKIDFSLFSKIKNPAIKEYSFTLKEIMTQLDND</sequence>
<organism evidence="5 6">
    <name type="scientific">Spartinivicinus poritis</name>
    <dbReference type="NCBI Taxonomy" id="2994640"/>
    <lineage>
        <taxon>Bacteria</taxon>
        <taxon>Pseudomonadati</taxon>
        <taxon>Pseudomonadota</taxon>
        <taxon>Gammaproteobacteria</taxon>
        <taxon>Oceanospirillales</taxon>
        <taxon>Zooshikellaceae</taxon>
        <taxon>Spartinivicinus</taxon>
    </lineage>
</organism>
<accession>A0ABT5UCS1</accession>
<evidence type="ECO:0000313" key="5">
    <source>
        <dbReference type="EMBL" id="MDE1464117.1"/>
    </source>
</evidence>
<dbReference type="Pfam" id="PF13407">
    <property type="entry name" value="Peripla_BP_4"/>
    <property type="match status" value="1"/>
</dbReference>
<evidence type="ECO:0000256" key="3">
    <source>
        <dbReference type="ARBA" id="ARBA00022729"/>
    </source>
</evidence>
<dbReference type="InterPro" id="IPR025997">
    <property type="entry name" value="SBP_2_dom"/>
</dbReference>
<dbReference type="SUPFAM" id="SSF53822">
    <property type="entry name" value="Periplasmic binding protein-like I"/>
    <property type="match status" value="1"/>
</dbReference>
<protein>
    <submittedName>
        <fullName evidence="5">ABC transporter substrate-binding protein</fullName>
    </submittedName>
</protein>
<evidence type="ECO:0000256" key="1">
    <source>
        <dbReference type="ARBA" id="ARBA00004196"/>
    </source>
</evidence>
<gene>
    <name evidence="5" type="ORF">ORQ98_19355</name>
</gene>
<proteinExistence type="inferred from homology"/>
<dbReference type="Gene3D" id="3.40.50.2300">
    <property type="match status" value="2"/>
</dbReference>